<dbReference type="PROSITE" id="PS00636">
    <property type="entry name" value="DNAJ_1"/>
    <property type="match status" value="1"/>
</dbReference>
<evidence type="ECO:0000256" key="13">
    <source>
        <dbReference type="PROSITE-ProRule" id="PRU00546"/>
    </source>
</evidence>
<accession>A0A2T0BLZ8</accession>
<dbReference type="OrthoDB" id="9779889at2"/>
<feature type="binding site" evidence="12">
    <location>
        <position position="208"/>
    </location>
    <ligand>
        <name>Zn(2+)</name>
        <dbReference type="ChEBI" id="CHEBI:29105"/>
        <label>1</label>
    </ligand>
</feature>
<sequence>MAKKDYYEILGLQKGASDDEIKRAFRKLALKYHPDRNQGNKEAEERFKEINEAYQVLSDPQKKAQYDQFGTADFNGGSGGFEGGFGGFDFSNMGGFEDIFDSFFGGGFSSGRKRRNGPEKGADLEYTLNLTFEQAVFGVEKEISITRNEKCRACNGTGAKKGTHPHTCGKCGGTGQVRTQRNTPLGSFVTMSTCDKCGGKGTIIKDPCPECRGTGTVRKRRSIKVKVPAGVDNGNIIPIRGQGEEGKNGGSSGDLYINIRVSSHSKFKRNGSDIYLDTHISFGKAALGTSIKVPTIDGDVKYEIPAGTQSETVFRLRGKGVPKINGRGRGDQYVKVIVDVPKSLNEKQKEAIVMLMEAGGEIPEGESGRKSFFDKIKHGFK</sequence>
<comment type="caution">
    <text evidence="16">The sequence shown here is derived from an EMBL/GenBank/DDBJ whole genome shotgun (WGS) entry which is preliminary data.</text>
</comment>
<dbReference type="PROSITE" id="PS51188">
    <property type="entry name" value="ZF_CR"/>
    <property type="match status" value="1"/>
</dbReference>
<dbReference type="GO" id="GO:0042026">
    <property type="term" value="P:protein refolding"/>
    <property type="evidence" value="ECO:0007669"/>
    <property type="project" value="TreeGrafter"/>
</dbReference>
<evidence type="ECO:0000256" key="9">
    <source>
        <dbReference type="ARBA" id="ARBA00053423"/>
    </source>
</evidence>
<feature type="repeat" description="CXXCXGXG motif" evidence="12">
    <location>
        <begin position="208"/>
        <end position="215"/>
    </location>
</feature>
<dbReference type="InterPro" id="IPR036410">
    <property type="entry name" value="HSP_DnaJ_Cys-rich_dom_sf"/>
</dbReference>
<dbReference type="EMBL" id="PVXP01000029">
    <property type="protein sequence ID" value="PRR84915.1"/>
    <property type="molecule type" value="Genomic_DNA"/>
</dbReference>
<feature type="repeat" description="CXXCXGXG motif" evidence="12">
    <location>
        <begin position="194"/>
        <end position="201"/>
    </location>
</feature>
<evidence type="ECO:0000259" key="15">
    <source>
        <dbReference type="PROSITE" id="PS51188"/>
    </source>
</evidence>
<dbReference type="SMART" id="SM00271">
    <property type="entry name" value="DnaJ"/>
    <property type="match status" value="1"/>
</dbReference>
<dbReference type="GO" id="GO:0006260">
    <property type="term" value="P:DNA replication"/>
    <property type="evidence" value="ECO:0007669"/>
    <property type="project" value="UniProtKB-KW"/>
</dbReference>
<dbReference type="NCBIfam" id="TIGR02349">
    <property type="entry name" value="DnaJ_bact"/>
    <property type="match status" value="1"/>
</dbReference>
<evidence type="ECO:0000256" key="3">
    <source>
        <dbReference type="ARBA" id="ARBA00022723"/>
    </source>
</evidence>
<evidence type="ECO:0000256" key="10">
    <source>
        <dbReference type="ARBA" id="ARBA00061004"/>
    </source>
</evidence>
<dbReference type="HAMAP" id="MF_01152">
    <property type="entry name" value="DnaJ"/>
    <property type="match status" value="1"/>
</dbReference>
<evidence type="ECO:0000256" key="6">
    <source>
        <dbReference type="ARBA" id="ARBA00022833"/>
    </source>
</evidence>
<feature type="zinc finger region" description="CR-type" evidence="13">
    <location>
        <begin position="138"/>
        <end position="220"/>
    </location>
</feature>
<dbReference type="SUPFAM" id="SSF57938">
    <property type="entry name" value="DnaJ/Hsp40 cysteine-rich domain"/>
    <property type="match status" value="1"/>
</dbReference>
<dbReference type="CDD" id="cd10747">
    <property type="entry name" value="DnaJ_C"/>
    <property type="match status" value="1"/>
</dbReference>
<dbReference type="GO" id="GO:0005737">
    <property type="term" value="C:cytoplasm"/>
    <property type="evidence" value="ECO:0007669"/>
    <property type="project" value="UniProtKB-SubCell"/>
</dbReference>
<dbReference type="PROSITE" id="PS50076">
    <property type="entry name" value="DNAJ_2"/>
    <property type="match status" value="1"/>
</dbReference>
<dbReference type="Gene3D" id="2.10.230.10">
    <property type="entry name" value="Heat shock protein DnaJ, cysteine-rich domain"/>
    <property type="match status" value="1"/>
</dbReference>
<feature type="repeat" description="CXXCXGXG motif" evidence="12">
    <location>
        <begin position="168"/>
        <end position="175"/>
    </location>
</feature>
<keyword evidence="2 12" id="KW-0235">DNA replication</keyword>
<feature type="binding site" evidence="12">
    <location>
        <position position="154"/>
    </location>
    <ligand>
        <name>Zn(2+)</name>
        <dbReference type="ChEBI" id="CHEBI:29105"/>
        <label>1</label>
    </ligand>
</feature>
<dbReference type="InterPro" id="IPR018253">
    <property type="entry name" value="DnaJ_domain_CS"/>
</dbReference>
<dbReference type="InterPro" id="IPR002939">
    <property type="entry name" value="DnaJ_C"/>
</dbReference>
<evidence type="ECO:0000256" key="8">
    <source>
        <dbReference type="ARBA" id="ARBA00023186"/>
    </source>
</evidence>
<comment type="subcellular location">
    <subcellularLocation>
        <location evidence="12">Cytoplasm</location>
    </subcellularLocation>
</comment>
<keyword evidence="17" id="KW-1185">Reference proteome</keyword>
<dbReference type="GO" id="GO:0031072">
    <property type="term" value="F:heat shock protein binding"/>
    <property type="evidence" value="ECO:0007669"/>
    <property type="project" value="InterPro"/>
</dbReference>
<dbReference type="GO" id="GO:0051082">
    <property type="term" value="F:unfolded protein binding"/>
    <property type="evidence" value="ECO:0007669"/>
    <property type="project" value="UniProtKB-UniRule"/>
</dbReference>
<dbReference type="SUPFAM" id="SSF49493">
    <property type="entry name" value="HSP40/DnaJ peptide-binding domain"/>
    <property type="match status" value="2"/>
</dbReference>
<dbReference type="CDD" id="cd10719">
    <property type="entry name" value="DnaJ_zf"/>
    <property type="match status" value="1"/>
</dbReference>
<dbReference type="Pfam" id="PF01556">
    <property type="entry name" value="DnaJ_C"/>
    <property type="match status" value="1"/>
</dbReference>
<feature type="repeat" description="CXXCXGXG motif" evidence="12">
    <location>
        <begin position="151"/>
        <end position="158"/>
    </location>
</feature>
<feature type="binding site" evidence="12">
    <location>
        <position position="197"/>
    </location>
    <ligand>
        <name>Zn(2+)</name>
        <dbReference type="ChEBI" id="CHEBI:29105"/>
        <label>2</label>
    </ligand>
</feature>
<dbReference type="NCBIfam" id="NF008035">
    <property type="entry name" value="PRK10767.1"/>
    <property type="match status" value="1"/>
</dbReference>
<comment type="function">
    <text evidence="9 12">Participates actively in the response to hyperosmotic and heat shock by preventing the aggregation of stress-denatured proteins and by disaggregating proteins, also in an autonomous, DnaK-independent fashion. Unfolded proteins bind initially to DnaJ; upon interaction with the DnaJ-bound protein, DnaK hydrolyzes its bound ATP, resulting in the formation of a stable complex. GrpE releases ADP from DnaK; ATP binding to DnaK triggers the release of the substrate protein, thus completing the reaction cycle. Several rounds of ATP-dependent interactions between DnaJ, DnaK and GrpE are required for fully efficient folding. Also involved, together with DnaK and GrpE, in the DNA replication of plasmids through activation of initiation proteins.</text>
</comment>
<dbReference type="Gene3D" id="2.60.260.20">
    <property type="entry name" value="Urease metallochaperone UreE, N-terminal domain"/>
    <property type="match status" value="2"/>
</dbReference>
<dbReference type="InterPro" id="IPR036869">
    <property type="entry name" value="J_dom_sf"/>
</dbReference>
<dbReference type="NCBIfam" id="NF010890">
    <property type="entry name" value="PRK14297.1"/>
    <property type="match status" value="1"/>
</dbReference>
<evidence type="ECO:0000256" key="1">
    <source>
        <dbReference type="ARBA" id="ARBA00022490"/>
    </source>
</evidence>
<feature type="binding site" evidence="12">
    <location>
        <position position="171"/>
    </location>
    <ligand>
        <name>Zn(2+)</name>
        <dbReference type="ChEBI" id="CHEBI:29105"/>
        <label>2</label>
    </ligand>
</feature>
<dbReference type="FunFam" id="1.10.287.110:FF:000034">
    <property type="entry name" value="Chaperone protein DnaJ"/>
    <property type="match status" value="1"/>
</dbReference>
<feature type="binding site" evidence="12">
    <location>
        <position position="168"/>
    </location>
    <ligand>
        <name>Zn(2+)</name>
        <dbReference type="ChEBI" id="CHEBI:29105"/>
        <label>2</label>
    </ligand>
</feature>
<dbReference type="PRINTS" id="PR00625">
    <property type="entry name" value="JDOMAIN"/>
</dbReference>
<evidence type="ECO:0000313" key="17">
    <source>
        <dbReference type="Proteomes" id="UP000237798"/>
    </source>
</evidence>
<keyword evidence="6 12" id="KW-0862">Zinc</keyword>
<dbReference type="AlphaFoldDB" id="A0A2T0BLZ8"/>
<feature type="binding site" evidence="12">
    <location>
        <position position="194"/>
    </location>
    <ligand>
        <name>Zn(2+)</name>
        <dbReference type="ChEBI" id="CHEBI:29105"/>
        <label>2</label>
    </ligand>
</feature>
<dbReference type="Gene3D" id="1.10.287.110">
    <property type="entry name" value="DnaJ domain"/>
    <property type="match status" value="1"/>
</dbReference>
<comment type="subunit">
    <text evidence="12">Homodimer.</text>
</comment>
<dbReference type="GO" id="GO:0008270">
    <property type="term" value="F:zinc ion binding"/>
    <property type="evidence" value="ECO:0007669"/>
    <property type="project" value="UniProtKB-UniRule"/>
</dbReference>
<comment type="cofactor">
    <cofactor evidence="12">
        <name>Zn(2+)</name>
        <dbReference type="ChEBI" id="CHEBI:29105"/>
    </cofactor>
    <text evidence="12">Binds 2 Zn(2+) ions per monomer.</text>
</comment>
<organism evidence="16 17">
    <name type="scientific">Clostridium luticellarii</name>
    <dbReference type="NCBI Taxonomy" id="1691940"/>
    <lineage>
        <taxon>Bacteria</taxon>
        <taxon>Bacillati</taxon>
        <taxon>Bacillota</taxon>
        <taxon>Clostridia</taxon>
        <taxon>Eubacteriales</taxon>
        <taxon>Clostridiaceae</taxon>
        <taxon>Clostridium</taxon>
    </lineage>
</organism>
<keyword evidence="5 12" id="KW-0863">Zinc-finger</keyword>
<dbReference type="FunFam" id="2.60.260.20:FF:000005">
    <property type="entry name" value="Chaperone protein dnaJ 1, mitochondrial"/>
    <property type="match status" value="1"/>
</dbReference>
<feature type="domain" description="J" evidence="14">
    <location>
        <begin position="5"/>
        <end position="70"/>
    </location>
</feature>
<dbReference type="Pfam" id="PF00684">
    <property type="entry name" value="DnaJ_CXXCXGXG"/>
    <property type="match status" value="1"/>
</dbReference>
<evidence type="ECO:0000256" key="12">
    <source>
        <dbReference type="HAMAP-Rule" id="MF_01152"/>
    </source>
</evidence>
<keyword evidence="8 12" id="KW-0143">Chaperone</keyword>
<evidence type="ECO:0000256" key="7">
    <source>
        <dbReference type="ARBA" id="ARBA00023016"/>
    </source>
</evidence>
<feature type="domain" description="CR-type" evidence="15">
    <location>
        <begin position="138"/>
        <end position="220"/>
    </location>
</feature>
<keyword evidence="3 12" id="KW-0479">Metal-binding</keyword>
<dbReference type="GO" id="GO:0009408">
    <property type="term" value="P:response to heat"/>
    <property type="evidence" value="ECO:0007669"/>
    <property type="project" value="InterPro"/>
</dbReference>
<dbReference type="PANTHER" id="PTHR43096:SF48">
    <property type="entry name" value="CHAPERONE PROTEIN DNAJ"/>
    <property type="match status" value="1"/>
</dbReference>
<proteinExistence type="inferred from homology"/>
<comment type="similarity">
    <text evidence="10 12">Belongs to the DnaJ family.</text>
</comment>
<reference evidence="16 17" key="1">
    <citation type="submission" date="2018-03" db="EMBL/GenBank/DDBJ databases">
        <title>Genome sequence of Clostridium luticellarii DSM 29923.</title>
        <authorList>
            <person name="Poehlein A."/>
            <person name="Daniel R."/>
        </authorList>
    </citation>
    <scope>NUCLEOTIDE SEQUENCE [LARGE SCALE GENOMIC DNA]</scope>
    <source>
        <strain evidence="16 17">DSM 29923</strain>
    </source>
</reference>
<dbReference type="GO" id="GO:0005524">
    <property type="term" value="F:ATP binding"/>
    <property type="evidence" value="ECO:0007669"/>
    <property type="project" value="InterPro"/>
</dbReference>
<protein>
    <recommendedName>
        <fullName evidence="11 12">Chaperone protein DnaJ</fullName>
    </recommendedName>
</protein>
<dbReference type="InterPro" id="IPR008971">
    <property type="entry name" value="HSP40/DnaJ_pept-bd"/>
</dbReference>
<dbReference type="Pfam" id="PF00226">
    <property type="entry name" value="DnaJ"/>
    <property type="match status" value="1"/>
</dbReference>
<dbReference type="InterPro" id="IPR012724">
    <property type="entry name" value="DnaJ"/>
</dbReference>
<feature type="binding site" evidence="12">
    <location>
        <position position="211"/>
    </location>
    <ligand>
        <name>Zn(2+)</name>
        <dbReference type="ChEBI" id="CHEBI:29105"/>
        <label>1</label>
    </ligand>
</feature>
<keyword evidence="4 12" id="KW-0677">Repeat</keyword>
<dbReference type="CDD" id="cd06257">
    <property type="entry name" value="DnaJ"/>
    <property type="match status" value="1"/>
</dbReference>
<keyword evidence="1 12" id="KW-0963">Cytoplasm</keyword>
<name>A0A2T0BLZ8_9CLOT</name>
<keyword evidence="7 12" id="KW-0346">Stress response</keyword>
<evidence type="ECO:0000313" key="16">
    <source>
        <dbReference type="EMBL" id="PRR84915.1"/>
    </source>
</evidence>
<dbReference type="InterPro" id="IPR001623">
    <property type="entry name" value="DnaJ_domain"/>
</dbReference>
<dbReference type="InterPro" id="IPR001305">
    <property type="entry name" value="HSP_DnaJ_Cys-rich_dom"/>
</dbReference>
<evidence type="ECO:0000256" key="5">
    <source>
        <dbReference type="ARBA" id="ARBA00022771"/>
    </source>
</evidence>
<dbReference type="Proteomes" id="UP000237798">
    <property type="component" value="Unassembled WGS sequence"/>
</dbReference>
<dbReference type="FunFam" id="2.10.230.10:FF:000002">
    <property type="entry name" value="Molecular chaperone DnaJ"/>
    <property type="match status" value="1"/>
</dbReference>
<feature type="binding site" evidence="12">
    <location>
        <position position="151"/>
    </location>
    <ligand>
        <name>Zn(2+)</name>
        <dbReference type="ChEBI" id="CHEBI:29105"/>
        <label>1</label>
    </ligand>
</feature>
<evidence type="ECO:0000259" key="14">
    <source>
        <dbReference type="PROSITE" id="PS50076"/>
    </source>
</evidence>
<dbReference type="PANTHER" id="PTHR43096">
    <property type="entry name" value="DNAJ HOMOLOG 1, MITOCHONDRIAL-RELATED"/>
    <property type="match status" value="1"/>
</dbReference>
<evidence type="ECO:0000256" key="2">
    <source>
        <dbReference type="ARBA" id="ARBA00022705"/>
    </source>
</evidence>
<dbReference type="SUPFAM" id="SSF46565">
    <property type="entry name" value="Chaperone J-domain"/>
    <property type="match status" value="1"/>
</dbReference>
<gene>
    <name evidence="16" type="primary">dnaJ_2</name>
    <name evidence="12" type="synonym">dnaJ</name>
    <name evidence="16" type="ORF">CLLU_21090</name>
</gene>
<evidence type="ECO:0000256" key="4">
    <source>
        <dbReference type="ARBA" id="ARBA00022737"/>
    </source>
</evidence>
<comment type="domain">
    <text evidence="12">The J domain is necessary and sufficient to stimulate DnaK ATPase activity. Zinc center 1 plays an important role in the autonomous, DnaK-independent chaperone activity of DnaJ. Zinc center 2 is essential for interaction with DnaK and for DnaJ activity.</text>
</comment>
<evidence type="ECO:0000256" key="11">
    <source>
        <dbReference type="ARBA" id="ARBA00067609"/>
    </source>
</evidence>
<dbReference type="RefSeq" id="WP_106009706.1">
    <property type="nucleotide sequence ID" value="NZ_JALCPJ010000002.1"/>
</dbReference>